<protein>
    <submittedName>
        <fullName evidence="2">GTP-binding protein</fullName>
    </submittedName>
</protein>
<comment type="caution">
    <text evidence="2">The sequence shown here is derived from an EMBL/GenBank/DDBJ whole genome shotgun (WGS) entry which is preliminary data.</text>
</comment>
<gene>
    <name evidence="2" type="ORF">H9874_09335</name>
</gene>
<dbReference type="PANTHER" id="PTHR13748:SF62">
    <property type="entry name" value="COBW DOMAIN-CONTAINING PROTEIN"/>
    <property type="match status" value="1"/>
</dbReference>
<dbReference type="Proteomes" id="UP000824264">
    <property type="component" value="Unassembled WGS sequence"/>
</dbReference>
<dbReference type="CDD" id="cd03112">
    <property type="entry name" value="CobW-like"/>
    <property type="match status" value="1"/>
</dbReference>
<organism evidence="2 3">
    <name type="scientific">Candidatus Bilophila faecipullorum</name>
    <dbReference type="NCBI Taxonomy" id="2838482"/>
    <lineage>
        <taxon>Bacteria</taxon>
        <taxon>Pseudomonadati</taxon>
        <taxon>Thermodesulfobacteriota</taxon>
        <taxon>Desulfovibrionia</taxon>
        <taxon>Desulfovibrionales</taxon>
        <taxon>Desulfovibrionaceae</taxon>
        <taxon>Bilophila</taxon>
    </lineage>
</organism>
<reference evidence="2" key="1">
    <citation type="journal article" date="2021" name="PeerJ">
        <title>Extensive microbial diversity within the chicken gut microbiome revealed by metagenomics and culture.</title>
        <authorList>
            <person name="Gilroy R."/>
            <person name="Ravi A."/>
            <person name="Getino M."/>
            <person name="Pursley I."/>
            <person name="Horton D.L."/>
            <person name="Alikhan N.F."/>
            <person name="Baker D."/>
            <person name="Gharbi K."/>
            <person name="Hall N."/>
            <person name="Watson M."/>
            <person name="Adriaenssens E.M."/>
            <person name="Foster-Nyarko E."/>
            <person name="Jarju S."/>
            <person name="Secka A."/>
            <person name="Antonio M."/>
            <person name="Oren A."/>
            <person name="Chaudhuri R.R."/>
            <person name="La Ragione R."/>
            <person name="Hildebrand F."/>
            <person name="Pallen M.J."/>
        </authorList>
    </citation>
    <scope>NUCLEOTIDE SEQUENCE</scope>
    <source>
        <strain evidence="2">ChiSxjej5B17-1746</strain>
    </source>
</reference>
<proteinExistence type="predicted"/>
<dbReference type="EMBL" id="DXGI01000353">
    <property type="protein sequence ID" value="HIW79330.1"/>
    <property type="molecule type" value="Genomic_DNA"/>
</dbReference>
<dbReference type="Pfam" id="PF02492">
    <property type="entry name" value="cobW"/>
    <property type="match status" value="1"/>
</dbReference>
<dbReference type="InterPro" id="IPR051316">
    <property type="entry name" value="Zinc-reg_GTPase_activator"/>
</dbReference>
<evidence type="ECO:0000313" key="3">
    <source>
        <dbReference type="Proteomes" id="UP000824264"/>
    </source>
</evidence>
<evidence type="ECO:0000259" key="1">
    <source>
        <dbReference type="Pfam" id="PF02492"/>
    </source>
</evidence>
<dbReference type="PANTHER" id="PTHR13748">
    <property type="entry name" value="COBW-RELATED"/>
    <property type="match status" value="1"/>
</dbReference>
<feature type="domain" description="CobW/HypB/UreG nucleotide-binding" evidence="1">
    <location>
        <begin position="6"/>
        <end position="181"/>
    </location>
</feature>
<name>A0A9D1R1P0_9BACT</name>
<reference evidence="2" key="2">
    <citation type="submission" date="2021-04" db="EMBL/GenBank/DDBJ databases">
        <authorList>
            <person name="Gilroy R."/>
        </authorList>
    </citation>
    <scope>NUCLEOTIDE SEQUENCE</scope>
    <source>
        <strain evidence="2">ChiSxjej5B17-1746</strain>
    </source>
</reference>
<evidence type="ECO:0000313" key="2">
    <source>
        <dbReference type="EMBL" id="HIW79330.1"/>
    </source>
</evidence>
<sequence length="295" mass="31767">MRKELIILSGFLGSGKTTLLRRLLEANRDRRIAVLLNDFGDVPVDGAILRRAGVEGGVLVEIGGGSVFCACLREPFVKALTGMAERDEDMVIVEASGMSDPATIGRMLTLSGLDAVYAHAATLCLFDPVKSLKLARVLEVIPRQLAAATVAVITKADVASPEELEAARAYIREKEPDLPVLESRNGLVSLAGLPRREARQLFAFGLNTPETRPDSFTLETVRTGLDPLLDALRGAEDVLRVKGCVRAADGMWFVSDTGRDFEVEATPETPVPLTVICMKGTAPNVRRMLQTAGIV</sequence>
<accession>A0A9D1R1P0</accession>
<dbReference type="Gene3D" id="3.40.50.300">
    <property type="entry name" value="P-loop containing nucleotide triphosphate hydrolases"/>
    <property type="match status" value="1"/>
</dbReference>
<dbReference type="SUPFAM" id="SSF52540">
    <property type="entry name" value="P-loop containing nucleoside triphosphate hydrolases"/>
    <property type="match status" value="1"/>
</dbReference>
<dbReference type="AlphaFoldDB" id="A0A9D1R1P0"/>
<dbReference type="InterPro" id="IPR027417">
    <property type="entry name" value="P-loop_NTPase"/>
</dbReference>
<dbReference type="InterPro" id="IPR003495">
    <property type="entry name" value="CobW/HypB/UreG_nucleotide-bd"/>
</dbReference>
<dbReference type="GO" id="GO:0005737">
    <property type="term" value="C:cytoplasm"/>
    <property type="evidence" value="ECO:0007669"/>
    <property type="project" value="TreeGrafter"/>
</dbReference>